<evidence type="ECO:0000256" key="1">
    <source>
        <dbReference type="ARBA" id="ARBA00022999"/>
    </source>
</evidence>
<feature type="compositionally biased region" description="Basic and acidic residues" evidence="3">
    <location>
        <begin position="506"/>
        <end position="515"/>
    </location>
</feature>
<evidence type="ECO:0000313" key="5">
    <source>
        <dbReference type="Proteomes" id="UP000050795"/>
    </source>
</evidence>
<dbReference type="GO" id="GO:0005925">
    <property type="term" value="C:focal adhesion"/>
    <property type="evidence" value="ECO:0007669"/>
    <property type="project" value="TreeGrafter"/>
</dbReference>
<evidence type="ECO:0000313" key="6">
    <source>
        <dbReference type="WBParaSite" id="TREG1_42330.4"/>
    </source>
</evidence>
<evidence type="ECO:0000256" key="2">
    <source>
        <dbReference type="PROSITE-ProRule" id="PRU00191"/>
    </source>
</evidence>
<dbReference type="Gene3D" id="3.30.505.10">
    <property type="entry name" value="SH2 domain"/>
    <property type="match status" value="1"/>
</dbReference>
<proteinExistence type="predicted"/>
<dbReference type="Pfam" id="PF00017">
    <property type="entry name" value="SH2"/>
    <property type="match status" value="1"/>
</dbReference>
<organism evidence="5 6">
    <name type="scientific">Trichobilharzia regenti</name>
    <name type="common">Nasal bird schistosome</name>
    <dbReference type="NCBI Taxonomy" id="157069"/>
    <lineage>
        <taxon>Eukaryota</taxon>
        <taxon>Metazoa</taxon>
        <taxon>Spiralia</taxon>
        <taxon>Lophotrochozoa</taxon>
        <taxon>Platyhelminthes</taxon>
        <taxon>Trematoda</taxon>
        <taxon>Digenea</taxon>
        <taxon>Strigeidida</taxon>
        <taxon>Schistosomatoidea</taxon>
        <taxon>Schistosomatidae</taxon>
        <taxon>Trichobilharzia</taxon>
    </lineage>
</organism>
<dbReference type="Proteomes" id="UP000050795">
    <property type="component" value="Unassembled WGS sequence"/>
</dbReference>
<evidence type="ECO:0000256" key="3">
    <source>
        <dbReference type="SAM" id="MobiDB-lite"/>
    </source>
</evidence>
<dbReference type="InterPro" id="IPR011993">
    <property type="entry name" value="PH-like_dom_sf"/>
</dbReference>
<accession>A0AA85JRE7</accession>
<dbReference type="PRINTS" id="PR00401">
    <property type="entry name" value="SH2DOMAIN"/>
</dbReference>
<feature type="compositionally biased region" description="Polar residues" evidence="3">
    <location>
        <begin position="254"/>
        <end position="263"/>
    </location>
</feature>
<reference evidence="5" key="1">
    <citation type="submission" date="2022-06" db="EMBL/GenBank/DDBJ databases">
        <authorList>
            <person name="Berger JAMES D."/>
            <person name="Berger JAMES D."/>
        </authorList>
    </citation>
    <scope>NUCLEOTIDE SEQUENCE [LARGE SCALE GENOMIC DNA]</scope>
</reference>
<dbReference type="InterPro" id="IPR051484">
    <property type="entry name" value="Tensin_PTEN_phosphatase"/>
</dbReference>
<dbReference type="SUPFAM" id="SSF50729">
    <property type="entry name" value="PH domain-like"/>
    <property type="match status" value="1"/>
</dbReference>
<feature type="compositionally biased region" description="Low complexity" evidence="3">
    <location>
        <begin position="232"/>
        <end position="253"/>
    </location>
</feature>
<feature type="domain" description="SH2" evidence="4">
    <location>
        <begin position="674"/>
        <end position="784"/>
    </location>
</feature>
<reference evidence="6" key="2">
    <citation type="submission" date="2023-11" db="UniProtKB">
        <authorList>
            <consortium name="WormBaseParasite"/>
        </authorList>
    </citation>
    <scope>IDENTIFICATION</scope>
</reference>
<feature type="compositionally biased region" description="Polar residues" evidence="3">
    <location>
        <begin position="210"/>
        <end position="231"/>
    </location>
</feature>
<dbReference type="InterPro" id="IPR000980">
    <property type="entry name" value="SH2"/>
</dbReference>
<dbReference type="InterPro" id="IPR036860">
    <property type="entry name" value="SH2_dom_sf"/>
</dbReference>
<protein>
    <recommendedName>
        <fullName evidence="4">SH2 domain-containing protein</fullName>
    </recommendedName>
</protein>
<dbReference type="AlphaFoldDB" id="A0AA85JRE7"/>
<dbReference type="WBParaSite" id="TREG1_42330.4">
    <property type="protein sequence ID" value="TREG1_42330.4"/>
    <property type="gene ID" value="TREG1_42330"/>
</dbReference>
<sequence>MAGTQELDRLLEELRLTSMNMAAGLPPPSTTHYNSKPYHSSQTQRKQLFHDEVYPENRYTPSRSASATGYSTDAHNFNDSLHSNYYHKHSTLYSDRIDNIGKNTSTSRYAASLTNSPRHHQTVFTTTLKQRPPVAPRKFNQIHLTIDPECGTADTHSAVSVRLDNQESYKREKKLESDLQLARQELANLRRAMSLVDESHQRENLCDSRNLLSPSHSVPRRSPNTESHQFLSTSSSFHRSYQSQQQQQQQQHSTPASISSYHQRTYPRKEPVSVYKSQIITDDVNFSIPKRTMSHTNVYGAPRSWNLRSYQGSESDLAYKREMSSTSHLARSGYSARRERLKQEREQELARQTRLRQMAASSTGLHDYRQYQQQSAHQHHQQQHYRSTSAVNRSLGNTEAFEEFETITLQPIGRGVQDLDSHVGSMTTLARGGGASSMIEVHKHTVRTPTFQTPTVHSPTYPINRAHSTTPTRYSGHSKGFSTPGLQKSQSIFGGSGETYPVLKSRSPDPGRDIRGSPLWSALPRRLSTSPPPTRLSQVDDHHQHQRASSRASLVRQPFASTQYLNRQNYSHDGDHTISINRVQQVSSTPIQSRPPSRLGTPAAYSDHVSVATTPQTVIGPTKVISNLNVMTTTKRMSERTEVPMQNGWKPDKTKQDMVDSSNMAHVNATARVWYRPKLSREEAISILRQQVPGSFLIRDSTTYKDAFGLAVKVATLPPKVTPKSDDLQSELVRHYLIEAVNTPTKGVRLKGFASEPVFPSLAALINRHTQDALALPCRLILPAIPTTPLPQGYKTPPQIVTGIPPNNNNNNNNTEIPMSNHISVSHNESISKVNNATGPVSEMGSVVMDNGEIDCTKSVVDNSTVGIDGLPFECVVKDDQHKQMVSPSLINQGMTYRCFMLGSVDTPQWNNELCFSRAVDQLIPLETLTASECDHGISRVRYSDIQLHVSAHDGITIIDLLRRLFLRRHLPNNVLLYCGVESRKKEFIHPEHQNLGIRNPKIFGLVVRKGISECTCHIFSECDPVHSAESIVNYIRTTYPHLKP</sequence>
<feature type="region of interest" description="Disordered" evidence="3">
    <location>
        <begin position="197"/>
        <end position="272"/>
    </location>
</feature>
<name>A0AA85JRE7_TRIRE</name>
<dbReference type="PANTHER" id="PTHR45734">
    <property type="entry name" value="TENSIN"/>
    <property type="match status" value="1"/>
</dbReference>
<feature type="region of interest" description="Disordered" evidence="3">
    <location>
        <begin position="450"/>
        <end position="558"/>
    </location>
</feature>
<keyword evidence="1 2" id="KW-0727">SH2 domain</keyword>
<evidence type="ECO:0000259" key="4">
    <source>
        <dbReference type="PROSITE" id="PS50001"/>
    </source>
</evidence>
<feature type="compositionally biased region" description="Polar residues" evidence="3">
    <location>
        <begin position="30"/>
        <end position="40"/>
    </location>
</feature>
<dbReference type="SUPFAM" id="SSF55550">
    <property type="entry name" value="SH2 domain"/>
    <property type="match status" value="1"/>
</dbReference>
<keyword evidence="5" id="KW-1185">Reference proteome</keyword>
<feature type="compositionally biased region" description="Basic and acidic residues" evidence="3">
    <location>
        <begin position="197"/>
        <end position="206"/>
    </location>
</feature>
<dbReference type="PANTHER" id="PTHR45734:SF7">
    <property type="entry name" value="EGFR ADAPTER PROTEIN-RELATED"/>
    <property type="match status" value="1"/>
</dbReference>
<dbReference type="PROSITE" id="PS50001">
    <property type="entry name" value="SH2"/>
    <property type="match status" value="1"/>
</dbReference>
<feature type="region of interest" description="Disordered" evidence="3">
    <location>
        <begin position="21"/>
        <end position="40"/>
    </location>
</feature>
<dbReference type="Gene3D" id="2.30.29.30">
    <property type="entry name" value="Pleckstrin-homology domain (PH domain)/Phosphotyrosine-binding domain (PTB)"/>
    <property type="match status" value="1"/>
</dbReference>
<dbReference type="SMART" id="SM00252">
    <property type="entry name" value="SH2"/>
    <property type="match status" value="1"/>
</dbReference>
<feature type="compositionally biased region" description="Polar residues" evidence="3">
    <location>
        <begin position="466"/>
        <end position="493"/>
    </location>
</feature>